<proteinExistence type="predicted"/>
<protein>
    <submittedName>
        <fullName evidence="1">Uncharacterized protein</fullName>
    </submittedName>
</protein>
<comment type="caution">
    <text evidence="1">The sequence shown here is derived from an EMBL/GenBank/DDBJ whole genome shotgun (WGS) entry which is preliminary data.</text>
</comment>
<dbReference type="AlphaFoldDB" id="A0A9D1UHC4"/>
<name>A0A9D1UHC4_9FIRM</name>
<reference evidence="1" key="1">
    <citation type="journal article" date="2021" name="PeerJ">
        <title>Extensive microbial diversity within the chicken gut microbiome revealed by metagenomics and culture.</title>
        <authorList>
            <person name="Gilroy R."/>
            <person name="Ravi A."/>
            <person name="Getino M."/>
            <person name="Pursley I."/>
            <person name="Horton D.L."/>
            <person name="Alikhan N.F."/>
            <person name="Baker D."/>
            <person name="Gharbi K."/>
            <person name="Hall N."/>
            <person name="Watson M."/>
            <person name="Adriaenssens E.M."/>
            <person name="Foster-Nyarko E."/>
            <person name="Jarju S."/>
            <person name="Secka A."/>
            <person name="Antonio M."/>
            <person name="Oren A."/>
            <person name="Chaudhuri R.R."/>
            <person name="La Ragione R."/>
            <person name="Hildebrand F."/>
            <person name="Pallen M.J."/>
        </authorList>
    </citation>
    <scope>NUCLEOTIDE SEQUENCE</scope>
    <source>
        <strain evidence="1">421</strain>
    </source>
</reference>
<evidence type="ECO:0000313" key="1">
    <source>
        <dbReference type="EMBL" id="HIW86626.1"/>
    </source>
</evidence>
<sequence length="133" mass="15453">MKLFIGILVVIAVIIVVCIVIVNKPQSRNQQTQVAEESSEFYKYYRSVNQMDCNQLKKIHDDLLPLCIRSNISGIVWYDDSIPYEKKRSSENKINKNVGELIPENERIYGCVTYSDARRLNQAIVKRLDELEE</sequence>
<evidence type="ECO:0000313" key="2">
    <source>
        <dbReference type="Proteomes" id="UP000824205"/>
    </source>
</evidence>
<gene>
    <name evidence="1" type="ORF">IAA48_09050</name>
</gene>
<reference evidence="1" key="2">
    <citation type="submission" date="2021-04" db="EMBL/GenBank/DDBJ databases">
        <authorList>
            <person name="Gilroy R."/>
        </authorList>
    </citation>
    <scope>NUCLEOTIDE SEQUENCE</scope>
    <source>
        <strain evidence="1">421</strain>
    </source>
</reference>
<dbReference type="Proteomes" id="UP000824205">
    <property type="component" value="Unassembled WGS sequence"/>
</dbReference>
<dbReference type="EMBL" id="DXGE01000037">
    <property type="protein sequence ID" value="HIW86626.1"/>
    <property type="molecule type" value="Genomic_DNA"/>
</dbReference>
<organism evidence="1 2">
    <name type="scientific">Candidatus Eubacterium faecipullorum</name>
    <dbReference type="NCBI Taxonomy" id="2838571"/>
    <lineage>
        <taxon>Bacteria</taxon>
        <taxon>Bacillati</taxon>
        <taxon>Bacillota</taxon>
        <taxon>Clostridia</taxon>
        <taxon>Eubacteriales</taxon>
        <taxon>Eubacteriaceae</taxon>
        <taxon>Eubacterium</taxon>
    </lineage>
</organism>
<accession>A0A9D1UHC4</accession>